<dbReference type="EMBL" id="CP113264">
    <property type="protein sequence ID" value="WAE72491.1"/>
    <property type="molecule type" value="Genomic_DNA"/>
</dbReference>
<evidence type="ECO:0000256" key="4">
    <source>
        <dbReference type="ARBA" id="ARBA00022679"/>
    </source>
</evidence>
<evidence type="ECO:0000313" key="13">
    <source>
        <dbReference type="EMBL" id="WAE72491.1"/>
    </source>
</evidence>
<dbReference type="InterPro" id="IPR001264">
    <property type="entry name" value="Glyco_trans_51"/>
</dbReference>
<dbReference type="SUPFAM" id="SSF56601">
    <property type="entry name" value="beta-lactamase/transpeptidase-like"/>
    <property type="match status" value="1"/>
</dbReference>
<dbReference type="Pfam" id="PF00912">
    <property type="entry name" value="Transgly"/>
    <property type="match status" value="1"/>
</dbReference>
<dbReference type="RefSeq" id="WP_267946291.1">
    <property type="nucleotide sequence ID" value="NZ_CP113264.1"/>
</dbReference>
<keyword evidence="2" id="KW-0645">Protease</keyword>
<evidence type="ECO:0000259" key="11">
    <source>
        <dbReference type="Pfam" id="PF00905"/>
    </source>
</evidence>
<evidence type="ECO:0000256" key="6">
    <source>
        <dbReference type="ARBA" id="ARBA00023268"/>
    </source>
</evidence>
<dbReference type="Gene3D" id="3.40.710.10">
    <property type="entry name" value="DD-peptidase/beta-lactamase superfamily"/>
    <property type="match status" value="1"/>
</dbReference>
<keyword evidence="5" id="KW-0378">Hydrolase</keyword>
<feature type="compositionally biased region" description="Polar residues" evidence="9">
    <location>
        <begin position="40"/>
        <end position="49"/>
    </location>
</feature>
<comment type="catalytic activity">
    <reaction evidence="8">
        <text>[GlcNAc-(1-&gt;4)-Mur2Ac(oyl-L-Ala-gamma-D-Glu-L-Lys-D-Ala-D-Ala)](n)-di-trans,octa-cis-undecaprenyl diphosphate + beta-D-GlcNAc-(1-&gt;4)-Mur2Ac(oyl-L-Ala-gamma-D-Glu-L-Lys-D-Ala-D-Ala)-di-trans,octa-cis-undecaprenyl diphosphate = [GlcNAc-(1-&gt;4)-Mur2Ac(oyl-L-Ala-gamma-D-Glu-L-Lys-D-Ala-D-Ala)](n+1)-di-trans,octa-cis-undecaprenyl diphosphate + di-trans,octa-cis-undecaprenyl diphosphate + H(+)</text>
        <dbReference type="Rhea" id="RHEA:23708"/>
        <dbReference type="Rhea" id="RHEA-COMP:9602"/>
        <dbReference type="Rhea" id="RHEA-COMP:9603"/>
        <dbReference type="ChEBI" id="CHEBI:15378"/>
        <dbReference type="ChEBI" id="CHEBI:58405"/>
        <dbReference type="ChEBI" id="CHEBI:60033"/>
        <dbReference type="ChEBI" id="CHEBI:78435"/>
        <dbReference type="EC" id="2.4.99.28"/>
    </reaction>
</comment>
<keyword evidence="1" id="KW-0121">Carboxypeptidase</keyword>
<feature type="compositionally biased region" description="Low complexity" evidence="9">
    <location>
        <begin position="194"/>
        <end position="220"/>
    </location>
</feature>
<feature type="transmembrane region" description="Helical" evidence="10">
    <location>
        <begin position="391"/>
        <end position="414"/>
    </location>
</feature>
<evidence type="ECO:0000256" key="2">
    <source>
        <dbReference type="ARBA" id="ARBA00022670"/>
    </source>
</evidence>
<feature type="compositionally biased region" description="Acidic residues" evidence="9">
    <location>
        <begin position="144"/>
        <end position="156"/>
    </location>
</feature>
<dbReference type="Proteomes" id="UP001156498">
    <property type="component" value="Chromosome"/>
</dbReference>
<keyword evidence="6" id="KW-0511">Multifunctional enzyme</keyword>
<name>A0ABY6YKI7_9ACTN</name>
<keyword evidence="4" id="KW-0808">Transferase</keyword>
<feature type="domain" description="Penicillin-binding protein transpeptidase" evidence="11">
    <location>
        <begin position="716"/>
        <end position="984"/>
    </location>
</feature>
<feature type="compositionally biased region" description="Basic and acidic residues" evidence="9">
    <location>
        <begin position="1078"/>
        <end position="1089"/>
    </location>
</feature>
<evidence type="ECO:0000313" key="14">
    <source>
        <dbReference type="Proteomes" id="UP001156498"/>
    </source>
</evidence>
<keyword evidence="14" id="KW-1185">Reference proteome</keyword>
<evidence type="ECO:0000256" key="9">
    <source>
        <dbReference type="SAM" id="MobiDB-lite"/>
    </source>
</evidence>
<proteinExistence type="predicted"/>
<organism evidence="13 14">
    <name type="scientific">Streptomonospora nanhaiensis</name>
    <dbReference type="NCBI Taxonomy" id="1323731"/>
    <lineage>
        <taxon>Bacteria</taxon>
        <taxon>Bacillati</taxon>
        <taxon>Actinomycetota</taxon>
        <taxon>Actinomycetes</taxon>
        <taxon>Streptosporangiales</taxon>
        <taxon>Nocardiopsidaceae</taxon>
        <taxon>Streptomonospora</taxon>
    </lineage>
</organism>
<evidence type="ECO:0000256" key="7">
    <source>
        <dbReference type="ARBA" id="ARBA00034000"/>
    </source>
</evidence>
<evidence type="ECO:0000256" key="5">
    <source>
        <dbReference type="ARBA" id="ARBA00022801"/>
    </source>
</evidence>
<dbReference type="InterPro" id="IPR001460">
    <property type="entry name" value="PCN-bd_Tpept"/>
</dbReference>
<sequence length="1089" mass="113663">MPDVICHGGGELSESTHGEGGADGQRPEKHTPEVKDTSAEELSSKNISESGAPAARGGETESPDDADEAQSGTGEQPEPEFISPITFKTSGTFFRERVAQTLAEQGYDDPDLMEGSSSAGTGEDGSDRSPSSPGEGTAHAVDASGEDAPETDDAVDAGEAPTSRDVRTVSSEAAQEDAEEGPTPRTEAFPVPQDAADGATDSAAGADGGESADAVVVAGDPGPRASWPADRVSAAESAPLYGDELPAPGAVAPDKAEAERIDESSAAETAALWPAPRRLSDYVTDESGAGEGDQGTRGSSASAGVGALGAAGAAGTAAGAPGETPGGRSGSQEPTGASAAHGSGGKGGSNGPGGPKGPAGPGGTGPGGPKGPGDPKAAKAKKAKKPLWWRILRVFLIVTGLFVVLGAAVFAFFYTTVEVPDAAKADALEQGSTFYFADGETEFAYRGTDREPVTYDEMVAGGDHIVEAVISAEDRGFWEEPGVSIRGTTRAVWSTVTGQQVQGGSTITQQMVRNYYEGVSLEQTVSRKIQEIIISIKVDQSESKEWVMEQYLNTIYFGRNAYGIQAAAQAYYHKDVDELTPEEAAFLAAAIQQPTPFGEADVETTPEMEQRWRYVVNGLVTTEAITQAEADAMEFPAPEPEKPLEGTDLSGYRGYMYEAVMREMAELGYTEDQINRQGYSIVTTFDEELMDAAYETVEASIPPEVLPEGVNVGLTTIDPATGEVLAFYGGHDYYENQYDSALLGGAQAGSAFKPYVLATALEEGYSLRSIVNGSGPRSIAGSTIQNAGNAPGGPMDLVQATRVSNNLGYIELTMETGYENVRDTAYAAGLPDGSILDNQLVPTMALGVSTVRPVDQASGYATFANGGEHVEAHVVKEIIDTEGEDLRPEVESSRALEESTAADVTHALRQVIEGGTGSSANFYTHPAAGKTGTTDNSVAAWFVGYTSQLSTAVGVYNQNNQSFSIPGYDISGGGVAAPIWRDYMRRAMEGREVVQFPEPAFSGSTQYWAPDPSTQEPEAPSQGEEQPEQPAVPEVPTDPEEPGIPEQPEVPTDPEQPGIPEQPDPGGGGEVPPPGGGEETRRSEEWGIP</sequence>
<dbReference type="Gene3D" id="1.10.3810.10">
    <property type="entry name" value="Biosynthetic peptidoglycan transglycosylase-like"/>
    <property type="match status" value="1"/>
</dbReference>
<dbReference type="Pfam" id="PF00905">
    <property type="entry name" value="Transpeptidase"/>
    <property type="match status" value="1"/>
</dbReference>
<dbReference type="InterPro" id="IPR050396">
    <property type="entry name" value="Glycosyltr_51/Transpeptidase"/>
</dbReference>
<feature type="domain" description="Glycosyl transferase family 51" evidence="12">
    <location>
        <begin position="447"/>
        <end position="617"/>
    </location>
</feature>
<keyword evidence="10" id="KW-0472">Membrane</keyword>
<keyword evidence="10" id="KW-0812">Transmembrane</keyword>
<dbReference type="SUPFAM" id="SSF53955">
    <property type="entry name" value="Lysozyme-like"/>
    <property type="match status" value="1"/>
</dbReference>
<feature type="compositionally biased region" description="Polar residues" evidence="9">
    <location>
        <begin position="1002"/>
        <end position="1016"/>
    </location>
</feature>
<dbReference type="InterPro" id="IPR023346">
    <property type="entry name" value="Lysozyme-like_dom_sf"/>
</dbReference>
<evidence type="ECO:0000256" key="10">
    <source>
        <dbReference type="SAM" id="Phobius"/>
    </source>
</evidence>
<accession>A0ABY6YKI7</accession>
<dbReference type="PANTHER" id="PTHR32282">
    <property type="entry name" value="BINDING PROTEIN TRANSPEPTIDASE, PUTATIVE-RELATED"/>
    <property type="match status" value="1"/>
</dbReference>
<dbReference type="PANTHER" id="PTHR32282:SF34">
    <property type="entry name" value="PENICILLIN-BINDING PROTEIN 1A"/>
    <property type="match status" value="1"/>
</dbReference>
<evidence type="ECO:0000256" key="1">
    <source>
        <dbReference type="ARBA" id="ARBA00022645"/>
    </source>
</evidence>
<feature type="compositionally biased region" description="Low complexity" evidence="9">
    <location>
        <begin position="296"/>
        <end position="323"/>
    </location>
</feature>
<feature type="region of interest" description="Disordered" evidence="9">
    <location>
        <begin position="1001"/>
        <end position="1089"/>
    </location>
</feature>
<reference evidence="13 14" key="1">
    <citation type="journal article" date="2013" name="Int. J. Syst. Evol. Microbiol.">
        <title>Description of Streptomonospora sediminis sp. nov. and Streptomonospora nanhaiensis sp. nov., and reclassification of Nocardiopsis arabia Hozzein &amp; Goodfellow 2008 as Streptomonospora arabica comb. nov. and emended description of the genus Streptomonospora.</title>
        <authorList>
            <person name="Zhang D.F."/>
            <person name="Pan H.Q."/>
            <person name="He J."/>
            <person name="Zhang X.M."/>
            <person name="Zhang Y.G."/>
            <person name="Klenk H.P."/>
            <person name="Hu J.C."/>
            <person name="Li W.J."/>
        </authorList>
    </citation>
    <scope>NUCLEOTIDE SEQUENCE [LARGE SCALE GENOMIC DNA]</scope>
    <source>
        <strain evidence="13 14">12A09</strain>
    </source>
</reference>
<dbReference type="InterPro" id="IPR012338">
    <property type="entry name" value="Beta-lactam/transpept-like"/>
</dbReference>
<feature type="compositionally biased region" description="Gly residues" evidence="9">
    <location>
        <begin position="342"/>
        <end position="371"/>
    </location>
</feature>
<feature type="compositionally biased region" description="Basic and acidic residues" evidence="9">
    <location>
        <begin position="254"/>
        <end position="263"/>
    </location>
</feature>
<evidence type="ECO:0000256" key="3">
    <source>
        <dbReference type="ARBA" id="ARBA00022676"/>
    </source>
</evidence>
<dbReference type="InterPro" id="IPR036950">
    <property type="entry name" value="PBP_transglycosylase"/>
</dbReference>
<feature type="compositionally biased region" description="Basic and acidic residues" evidence="9">
    <location>
        <begin position="25"/>
        <end position="38"/>
    </location>
</feature>
<evidence type="ECO:0000259" key="12">
    <source>
        <dbReference type="Pfam" id="PF00912"/>
    </source>
</evidence>
<gene>
    <name evidence="13" type="ORF">OUQ99_25325</name>
</gene>
<protein>
    <submittedName>
        <fullName evidence="13">Transglycosylase domain-containing protein</fullName>
    </submittedName>
</protein>
<comment type="catalytic activity">
    <reaction evidence="7">
        <text>Preferential cleavage: (Ac)2-L-Lys-D-Ala-|-D-Ala. Also transpeptidation of peptidyl-alanyl moieties that are N-acyl substituents of D-alanine.</text>
        <dbReference type="EC" id="3.4.16.4"/>
    </reaction>
</comment>
<keyword evidence="10" id="KW-1133">Transmembrane helix</keyword>
<feature type="region of interest" description="Disordered" evidence="9">
    <location>
        <begin position="1"/>
        <end position="379"/>
    </location>
</feature>
<evidence type="ECO:0000256" key="8">
    <source>
        <dbReference type="ARBA" id="ARBA00049902"/>
    </source>
</evidence>
<keyword evidence="3" id="KW-0328">Glycosyltransferase</keyword>